<dbReference type="GO" id="GO:0016020">
    <property type="term" value="C:membrane"/>
    <property type="evidence" value="ECO:0007669"/>
    <property type="project" value="UniProtKB-SubCell"/>
</dbReference>
<feature type="transmembrane region" description="Helical" evidence="6">
    <location>
        <begin position="212"/>
        <end position="230"/>
    </location>
</feature>
<organism evidence="8 9">
    <name type="scientific">Thalassiosira oceanica</name>
    <name type="common">Marine diatom</name>
    <dbReference type="NCBI Taxonomy" id="159749"/>
    <lineage>
        <taxon>Eukaryota</taxon>
        <taxon>Sar</taxon>
        <taxon>Stramenopiles</taxon>
        <taxon>Ochrophyta</taxon>
        <taxon>Bacillariophyta</taxon>
        <taxon>Coscinodiscophyceae</taxon>
        <taxon>Thalassiosirophycidae</taxon>
        <taxon>Thalassiosirales</taxon>
        <taxon>Thalassiosiraceae</taxon>
        <taxon>Thalassiosira</taxon>
    </lineage>
</organism>
<reference evidence="8 9" key="1">
    <citation type="journal article" date="2012" name="Genome Biol.">
        <title>Genome and low-iron response of an oceanic diatom adapted to chronic iron limitation.</title>
        <authorList>
            <person name="Lommer M."/>
            <person name="Specht M."/>
            <person name="Roy A.S."/>
            <person name="Kraemer L."/>
            <person name="Andreson R."/>
            <person name="Gutowska M.A."/>
            <person name="Wolf J."/>
            <person name="Bergner S.V."/>
            <person name="Schilhabel M.B."/>
            <person name="Klostermeier U.C."/>
            <person name="Beiko R.G."/>
            <person name="Rosenstiel P."/>
            <person name="Hippler M."/>
            <person name="Laroche J."/>
        </authorList>
    </citation>
    <scope>NUCLEOTIDE SEQUENCE [LARGE SCALE GENOMIC DNA]</scope>
    <source>
        <strain evidence="8 9">CCMP1005</strain>
    </source>
</reference>
<feature type="transmembrane region" description="Helical" evidence="6">
    <location>
        <begin position="343"/>
        <end position="364"/>
    </location>
</feature>
<dbReference type="InterPro" id="IPR004853">
    <property type="entry name" value="Sugar_P_trans_dom"/>
</dbReference>
<evidence type="ECO:0000256" key="3">
    <source>
        <dbReference type="ARBA" id="ARBA00022989"/>
    </source>
</evidence>
<proteinExistence type="predicted"/>
<dbReference type="OMA" id="SYPLAVW"/>
<dbReference type="InterPro" id="IPR050186">
    <property type="entry name" value="TPT_transporter"/>
</dbReference>
<evidence type="ECO:0000256" key="5">
    <source>
        <dbReference type="SAM" id="MobiDB-lite"/>
    </source>
</evidence>
<dbReference type="OrthoDB" id="6418713at2759"/>
<evidence type="ECO:0000256" key="6">
    <source>
        <dbReference type="SAM" id="Phobius"/>
    </source>
</evidence>
<dbReference type="PANTHER" id="PTHR11132">
    <property type="entry name" value="SOLUTE CARRIER FAMILY 35"/>
    <property type="match status" value="1"/>
</dbReference>
<dbReference type="SUPFAM" id="SSF103481">
    <property type="entry name" value="Multidrug resistance efflux transporter EmrE"/>
    <property type="match status" value="1"/>
</dbReference>
<feature type="transmembrane region" description="Helical" evidence="6">
    <location>
        <begin position="250"/>
        <end position="269"/>
    </location>
</feature>
<gene>
    <name evidence="8" type="ORF">THAOC_35890</name>
</gene>
<feature type="transmembrane region" description="Helical" evidence="6">
    <location>
        <begin position="100"/>
        <end position="119"/>
    </location>
</feature>
<feature type="transmembrane region" description="Helical" evidence="6">
    <location>
        <begin position="290"/>
        <end position="312"/>
    </location>
</feature>
<feature type="region of interest" description="Disordered" evidence="5">
    <location>
        <begin position="371"/>
        <end position="390"/>
    </location>
</feature>
<keyword evidence="3 6" id="KW-1133">Transmembrane helix</keyword>
<keyword evidence="4 6" id="KW-0472">Membrane</keyword>
<keyword evidence="9" id="KW-1185">Reference proteome</keyword>
<keyword evidence="2 6" id="KW-0812">Transmembrane</keyword>
<accession>K0RFX6</accession>
<dbReference type="Pfam" id="PF03151">
    <property type="entry name" value="TPT"/>
    <property type="match status" value="1"/>
</dbReference>
<dbReference type="InterPro" id="IPR037185">
    <property type="entry name" value="EmrE-like"/>
</dbReference>
<evidence type="ECO:0000259" key="7">
    <source>
        <dbReference type="Pfam" id="PF03151"/>
    </source>
</evidence>
<evidence type="ECO:0000256" key="4">
    <source>
        <dbReference type="ARBA" id="ARBA00023136"/>
    </source>
</evidence>
<comment type="subcellular location">
    <subcellularLocation>
        <location evidence="1">Membrane</location>
        <topology evidence="1">Multi-pass membrane protein</topology>
    </subcellularLocation>
</comment>
<dbReference type="EMBL" id="AGNL01048474">
    <property type="protein sequence ID" value="EJK45492.1"/>
    <property type="molecule type" value="Genomic_DNA"/>
</dbReference>
<dbReference type="eggNOG" id="KOG1441">
    <property type="taxonomic scope" value="Eukaryota"/>
</dbReference>
<sequence>MQPWTRRPAAPTFYSRKHLANKSAFTNRAVDVDVELTSTPSTRAVVPATFVATSVARCGEAGDSIAQRLKVGSYFALWYTLNVVYNVLNKKYLNVIPAPLTVGSLQFGVGALYSVLLWVTSLRPAPVLTDEGNKAVRNVGFYHMTGQELSMMSLGAGPVSFTHIVKALEPFFSAVVSAVVFGKWMAPQVYATLIPVVGGVAYACLKERSFSWLAFYTAMGSNVAFALRAVVSKSALNSSGLGENLNSVNLFGVVTIWAFFQSIPLFLLVEGNSFVELWKQALSDRTNLDLIRGLVLSGMFHYLNNEVMYLALSNVHPVTLAVGNTMKRVFIVVASVLVFKNPISIQAAIGSAVGIGGVLLYSLTKQYYEELERKKEEEEESNKPRFGRRD</sequence>
<evidence type="ECO:0000313" key="9">
    <source>
        <dbReference type="Proteomes" id="UP000266841"/>
    </source>
</evidence>
<feature type="domain" description="Sugar phosphate transporter" evidence="7">
    <location>
        <begin position="69"/>
        <end position="362"/>
    </location>
</feature>
<evidence type="ECO:0000256" key="1">
    <source>
        <dbReference type="ARBA" id="ARBA00004141"/>
    </source>
</evidence>
<dbReference type="AlphaFoldDB" id="K0RFX6"/>
<protein>
    <recommendedName>
        <fullName evidence="7">Sugar phosphate transporter domain-containing protein</fullName>
    </recommendedName>
</protein>
<comment type="caution">
    <text evidence="8">The sequence shown here is derived from an EMBL/GenBank/DDBJ whole genome shotgun (WGS) entry which is preliminary data.</text>
</comment>
<evidence type="ECO:0000256" key="2">
    <source>
        <dbReference type="ARBA" id="ARBA00022692"/>
    </source>
</evidence>
<name>K0RFX6_THAOC</name>
<evidence type="ECO:0000313" key="8">
    <source>
        <dbReference type="EMBL" id="EJK45492.1"/>
    </source>
</evidence>
<feature type="transmembrane region" description="Helical" evidence="6">
    <location>
        <begin position="188"/>
        <end position="205"/>
    </location>
</feature>
<dbReference type="Proteomes" id="UP000266841">
    <property type="component" value="Unassembled WGS sequence"/>
</dbReference>